<dbReference type="InterPro" id="IPR011111">
    <property type="entry name" value="Plasmid_RepB"/>
</dbReference>
<evidence type="ECO:0000313" key="3">
    <source>
        <dbReference type="Proteomes" id="UP001431776"/>
    </source>
</evidence>
<dbReference type="AlphaFoldDB" id="A0AAW6U1V7"/>
<dbReference type="InterPro" id="IPR050336">
    <property type="entry name" value="Chromosome_partition/occlusion"/>
</dbReference>
<comment type="caution">
    <text evidence="2">The sequence shown here is derived from an EMBL/GenBank/DDBJ whole genome shotgun (WGS) entry which is preliminary data.</text>
</comment>
<dbReference type="GO" id="GO:0045881">
    <property type="term" value="P:positive regulation of sporulation resulting in formation of a cellular spore"/>
    <property type="evidence" value="ECO:0007669"/>
    <property type="project" value="TreeGrafter"/>
</dbReference>
<feature type="non-terminal residue" evidence="2">
    <location>
        <position position="208"/>
    </location>
</feature>
<gene>
    <name evidence="2" type="ORF">QJ522_22645</name>
</gene>
<sequence>MQGAVPIAFKPEGVTLPLDRILPLKSLTKSIRSSARYLRIKASMQEVGIIEPPIVFPQKGKKNLYLMLDGHVRLDIAKALKFESLFCLVATDDEAFTYNHKVNQLQPIQEHFMILRAIKNGVSEERIAKTLNVNVDTIKQKRDLLTGICPEAVELLRHHKASAGAIREMKRVKPMRQIEIAEVMVASNNCTAAYAKCLVLASPPDQLL</sequence>
<dbReference type="Proteomes" id="UP001431776">
    <property type="component" value="Unassembled WGS sequence"/>
</dbReference>
<organism evidence="2 3">
    <name type="scientific">Anaerobaca lacustris</name>
    <dbReference type="NCBI Taxonomy" id="3044600"/>
    <lineage>
        <taxon>Bacteria</taxon>
        <taxon>Pseudomonadati</taxon>
        <taxon>Planctomycetota</taxon>
        <taxon>Phycisphaerae</taxon>
        <taxon>Sedimentisphaerales</taxon>
        <taxon>Anaerobacaceae</taxon>
        <taxon>Anaerobaca</taxon>
    </lineage>
</organism>
<proteinExistence type="predicted"/>
<accession>A0AAW6U1V7</accession>
<dbReference type="RefSeq" id="WP_349247282.1">
    <property type="nucleotide sequence ID" value="NZ_JASCXX010000074.1"/>
</dbReference>
<keyword evidence="3" id="KW-1185">Reference proteome</keyword>
<reference evidence="2" key="1">
    <citation type="submission" date="2023-05" db="EMBL/GenBank/DDBJ databases">
        <title>Anaerotaeda fermentans gen. nov., sp. nov., a novel anaerobic planctomycete of the new family within the order Sedimentisphaerales isolated from Taman Peninsula, Russia.</title>
        <authorList>
            <person name="Khomyakova M.A."/>
            <person name="Merkel A.Y."/>
            <person name="Slobodkin A.I."/>
        </authorList>
    </citation>
    <scope>NUCLEOTIDE SEQUENCE</scope>
    <source>
        <strain evidence="2">M17dextr</strain>
    </source>
</reference>
<dbReference type="GO" id="GO:0007059">
    <property type="term" value="P:chromosome segregation"/>
    <property type="evidence" value="ECO:0007669"/>
    <property type="project" value="TreeGrafter"/>
</dbReference>
<feature type="domain" description="RepB plasmid partition" evidence="1">
    <location>
        <begin position="102"/>
        <end position="207"/>
    </location>
</feature>
<dbReference type="PANTHER" id="PTHR33375">
    <property type="entry name" value="CHROMOSOME-PARTITIONING PROTEIN PARB-RELATED"/>
    <property type="match status" value="1"/>
</dbReference>
<dbReference type="Gene3D" id="3.90.1530.30">
    <property type="match status" value="1"/>
</dbReference>
<dbReference type="PANTHER" id="PTHR33375:SF1">
    <property type="entry name" value="CHROMOSOME-PARTITIONING PROTEIN PARB-RELATED"/>
    <property type="match status" value="1"/>
</dbReference>
<protein>
    <submittedName>
        <fullName evidence="2">Plasmid partitioning protein RepB C-terminal domain-containing protein</fullName>
    </submittedName>
</protein>
<dbReference type="Pfam" id="PF07506">
    <property type="entry name" value="RepB"/>
    <property type="match status" value="1"/>
</dbReference>
<dbReference type="EMBL" id="JASCXX010000074">
    <property type="protein sequence ID" value="MDI6451875.1"/>
    <property type="molecule type" value="Genomic_DNA"/>
</dbReference>
<dbReference type="InterPro" id="IPR036086">
    <property type="entry name" value="ParB/Sulfiredoxin_sf"/>
</dbReference>
<dbReference type="Gene3D" id="1.10.10.2830">
    <property type="match status" value="1"/>
</dbReference>
<dbReference type="GO" id="GO:0005694">
    <property type="term" value="C:chromosome"/>
    <property type="evidence" value="ECO:0007669"/>
    <property type="project" value="TreeGrafter"/>
</dbReference>
<dbReference type="SUPFAM" id="SSF110849">
    <property type="entry name" value="ParB/Sulfiredoxin"/>
    <property type="match status" value="1"/>
</dbReference>
<dbReference type="SUPFAM" id="SSF109709">
    <property type="entry name" value="KorB DNA-binding domain-like"/>
    <property type="match status" value="1"/>
</dbReference>
<evidence type="ECO:0000259" key="1">
    <source>
        <dbReference type="Pfam" id="PF07506"/>
    </source>
</evidence>
<evidence type="ECO:0000313" key="2">
    <source>
        <dbReference type="EMBL" id="MDI6451875.1"/>
    </source>
</evidence>
<name>A0AAW6U1V7_9BACT</name>